<accession>A0A3E1NZ90</accession>
<evidence type="ECO:0000256" key="2">
    <source>
        <dbReference type="ARBA" id="ARBA00007118"/>
    </source>
</evidence>
<sequence>MQPKGALLADIIRNRRSIFADYYIDKPVPKPLIEEVLTNAIWAPNYKMTQPWRFIVLQGEQLKQFGSYLADYYKGQYERLINYPSRAGCIIVIIMRRSTKVVIEEWEELAAVACAVQNMALTCTAYDIGGYWDSCSACIAYADRFELAENERCLGFFYMGYYDLETYTSNKRRTGIEKKVTWLT</sequence>
<dbReference type="InterPro" id="IPR026021">
    <property type="entry name" value="YdjA-like"/>
</dbReference>
<comment type="similarity">
    <text evidence="2">Belongs to the nitroreductase family.</text>
</comment>
<proteinExistence type="inferred from homology"/>
<evidence type="ECO:0000256" key="6">
    <source>
        <dbReference type="ARBA" id="ARBA00023002"/>
    </source>
</evidence>
<organism evidence="9 10">
    <name type="scientific">Chitinophaga silvisoli</name>
    <dbReference type="NCBI Taxonomy" id="2291814"/>
    <lineage>
        <taxon>Bacteria</taxon>
        <taxon>Pseudomonadati</taxon>
        <taxon>Bacteroidota</taxon>
        <taxon>Chitinophagia</taxon>
        <taxon>Chitinophagales</taxon>
        <taxon>Chitinophagaceae</taxon>
        <taxon>Chitinophaga</taxon>
    </lineage>
</organism>
<dbReference type="Pfam" id="PF00881">
    <property type="entry name" value="Nitroreductase"/>
    <property type="match status" value="1"/>
</dbReference>
<dbReference type="Gene3D" id="3.40.109.10">
    <property type="entry name" value="NADH Oxidase"/>
    <property type="match status" value="1"/>
</dbReference>
<keyword evidence="10" id="KW-1185">Reference proteome</keyword>
<feature type="domain" description="Nitroreductase" evidence="8">
    <location>
        <begin position="12"/>
        <end position="161"/>
    </location>
</feature>
<evidence type="ECO:0000256" key="7">
    <source>
        <dbReference type="ARBA" id="ARBA00023027"/>
    </source>
</evidence>
<gene>
    <name evidence="9" type="ORF">DXN04_21060</name>
</gene>
<dbReference type="AlphaFoldDB" id="A0A3E1NZ90"/>
<keyword evidence="3" id="KW-0285">Flavoprotein</keyword>
<dbReference type="InterPro" id="IPR000415">
    <property type="entry name" value="Nitroreductase-like"/>
</dbReference>
<dbReference type="InterPro" id="IPR052530">
    <property type="entry name" value="NAD(P)H_nitroreductase"/>
</dbReference>
<reference evidence="9 10" key="1">
    <citation type="submission" date="2018-08" db="EMBL/GenBank/DDBJ databases">
        <title>Chitinophaga sp. K20C18050901, a novel bacterium isolated from forest soil.</title>
        <authorList>
            <person name="Wang C."/>
        </authorList>
    </citation>
    <scope>NUCLEOTIDE SEQUENCE [LARGE SCALE GENOMIC DNA]</scope>
    <source>
        <strain evidence="9 10">K20C18050901</strain>
    </source>
</reference>
<keyword evidence="6" id="KW-0560">Oxidoreductase</keyword>
<name>A0A3E1NZ90_9BACT</name>
<comment type="cofactor">
    <cofactor evidence="1">
        <name>FMN</name>
        <dbReference type="ChEBI" id="CHEBI:58210"/>
    </cofactor>
</comment>
<dbReference type="GO" id="GO:0016491">
    <property type="term" value="F:oxidoreductase activity"/>
    <property type="evidence" value="ECO:0007669"/>
    <property type="project" value="UniProtKB-KW"/>
</dbReference>
<dbReference type="PANTHER" id="PTHR43821">
    <property type="entry name" value="NAD(P)H NITROREDUCTASE YDJA-RELATED"/>
    <property type="match status" value="1"/>
</dbReference>
<keyword evidence="7" id="KW-0520">NAD</keyword>
<evidence type="ECO:0000259" key="8">
    <source>
        <dbReference type="Pfam" id="PF00881"/>
    </source>
</evidence>
<evidence type="ECO:0000256" key="4">
    <source>
        <dbReference type="ARBA" id="ARBA00022643"/>
    </source>
</evidence>
<dbReference type="PANTHER" id="PTHR43821:SF1">
    <property type="entry name" value="NAD(P)H NITROREDUCTASE YDJA-RELATED"/>
    <property type="match status" value="1"/>
</dbReference>
<evidence type="ECO:0000313" key="9">
    <source>
        <dbReference type="EMBL" id="RFM33068.1"/>
    </source>
</evidence>
<protein>
    <submittedName>
        <fullName evidence="9">Nitroreductase</fullName>
    </submittedName>
</protein>
<dbReference type="Proteomes" id="UP000261174">
    <property type="component" value="Unassembled WGS sequence"/>
</dbReference>
<keyword evidence="4" id="KW-0288">FMN</keyword>
<dbReference type="CDD" id="cd02135">
    <property type="entry name" value="YdjA-like"/>
    <property type="match status" value="1"/>
</dbReference>
<evidence type="ECO:0000256" key="1">
    <source>
        <dbReference type="ARBA" id="ARBA00001917"/>
    </source>
</evidence>
<dbReference type="EMBL" id="QTJV01000008">
    <property type="protein sequence ID" value="RFM33068.1"/>
    <property type="molecule type" value="Genomic_DNA"/>
</dbReference>
<evidence type="ECO:0000256" key="5">
    <source>
        <dbReference type="ARBA" id="ARBA00022857"/>
    </source>
</evidence>
<evidence type="ECO:0000313" key="10">
    <source>
        <dbReference type="Proteomes" id="UP000261174"/>
    </source>
</evidence>
<dbReference type="InterPro" id="IPR029479">
    <property type="entry name" value="Nitroreductase"/>
</dbReference>
<evidence type="ECO:0000256" key="3">
    <source>
        <dbReference type="ARBA" id="ARBA00022630"/>
    </source>
</evidence>
<keyword evidence="5" id="KW-0521">NADP</keyword>
<comment type="caution">
    <text evidence="9">The sequence shown here is derived from an EMBL/GenBank/DDBJ whole genome shotgun (WGS) entry which is preliminary data.</text>
</comment>
<dbReference type="SUPFAM" id="SSF55469">
    <property type="entry name" value="FMN-dependent nitroreductase-like"/>
    <property type="match status" value="1"/>
</dbReference>
<dbReference type="OrthoDB" id="9804207at2"/>